<evidence type="ECO:0000256" key="5">
    <source>
        <dbReference type="ARBA" id="ARBA00022747"/>
    </source>
</evidence>
<dbReference type="InterPro" id="IPR029063">
    <property type="entry name" value="SAM-dependent_MTases_sf"/>
</dbReference>
<keyword evidence="3 6" id="KW-0808">Transferase</keyword>
<evidence type="ECO:0000313" key="8">
    <source>
        <dbReference type="EMBL" id="EOP80108.1"/>
    </source>
</evidence>
<comment type="similarity">
    <text evidence="6 7">Belongs to the class I-like SAM-binding methyltransferase superfamily. C5-methyltransferase family.</text>
</comment>
<dbReference type="PANTHER" id="PTHR10629">
    <property type="entry name" value="CYTOSINE-SPECIFIC METHYLTRANSFERASE"/>
    <property type="match status" value="1"/>
</dbReference>
<dbReference type="Proteomes" id="UP000014009">
    <property type="component" value="Unassembled WGS sequence"/>
</dbReference>
<keyword evidence="5" id="KW-0680">Restriction system</keyword>
<dbReference type="GO" id="GO:0003886">
    <property type="term" value="F:DNA (cytosine-5-)-methyltransferase activity"/>
    <property type="evidence" value="ECO:0007669"/>
    <property type="project" value="UniProtKB-EC"/>
</dbReference>
<dbReference type="NCBIfam" id="TIGR00675">
    <property type="entry name" value="dcm"/>
    <property type="match status" value="1"/>
</dbReference>
<dbReference type="AlphaFoldDB" id="A0A9W5VIP3"/>
<dbReference type="PRINTS" id="PR00105">
    <property type="entry name" value="C5METTRFRASE"/>
</dbReference>
<evidence type="ECO:0000256" key="6">
    <source>
        <dbReference type="PROSITE-ProRule" id="PRU01016"/>
    </source>
</evidence>
<dbReference type="PROSITE" id="PS51679">
    <property type="entry name" value="SAM_MT_C5"/>
    <property type="match status" value="1"/>
</dbReference>
<accession>A0A9W5VIP3</accession>
<dbReference type="RefSeq" id="WP_016099349.1">
    <property type="nucleotide sequence ID" value="NZ_KB976545.1"/>
</dbReference>
<dbReference type="GO" id="GO:0009307">
    <property type="term" value="P:DNA restriction-modification system"/>
    <property type="evidence" value="ECO:0007669"/>
    <property type="project" value="UniProtKB-KW"/>
</dbReference>
<comment type="caution">
    <text evidence="8">The sequence shown here is derived from an EMBL/GenBank/DDBJ whole genome shotgun (WGS) entry which is preliminary data.</text>
</comment>
<dbReference type="EMBL" id="AHEF01000098">
    <property type="protein sequence ID" value="EOP80108.1"/>
    <property type="molecule type" value="Genomic_DNA"/>
</dbReference>
<proteinExistence type="inferred from homology"/>
<feature type="active site" evidence="6">
    <location>
        <position position="90"/>
    </location>
</feature>
<organism evidence="8 9">
    <name type="scientific">Bacillus cereus HuB4-4</name>
    <dbReference type="NCBI Taxonomy" id="1053211"/>
    <lineage>
        <taxon>Bacteria</taxon>
        <taxon>Bacillati</taxon>
        <taxon>Bacillota</taxon>
        <taxon>Bacilli</taxon>
        <taxon>Bacillales</taxon>
        <taxon>Bacillaceae</taxon>
        <taxon>Bacillus</taxon>
        <taxon>Bacillus cereus group</taxon>
    </lineage>
</organism>
<dbReference type="Gene3D" id="3.90.120.10">
    <property type="entry name" value="DNA Methylase, subunit A, domain 2"/>
    <property type="match status" value="1"/>
</dbReference>
<name>A0A9W5VIP3_BACCE</name>
<gene>
    <name evidence="8" type="ORF">IGM_06170</name>
</gene>
<dbReference type="SUPFAM" id="SSF53335">
    <property type="entry name" value="S-adenosyl-L-methionine-dependent methyltransferases"/>
    <property type="match status" value="1"/>
</dbReference>
<reference evidence="8 9" key="1">
    <citation type="submission" date="2012-12" db="EMBL/GenBank/DDBJ databases">
        <title>The Genome Sequence of Bacillus cereus HuB4-4.</title>
        <authorList>
            <consortium name="The Broad Institute Genome Sequencing Platform"/>
            <consortium name="The Broad Institute Genome Sequencing Center for Infectious Disease"/>
            <person name="Feldgarden M."/>
            <person name="Van der Auwera G.A."/>
            <person name="Mahillon J."/>
            <person name="Duprez V."/>
            <person name="Timmery S."/>
            <person name="Mattelet C."/>
            <person name="Dierick K."/>
            <person name="Sun M."/>
            <person name="Yu Z."/>
            <person name="Zhu L."/>
            <person name="Hu X."/>
            <person name="Shank E.B."/>
            <person name="Swiecicka I."/>
            <person name="Hansen B.M."/>
            <person name="Andrup L."/>
            <person name="Walker B."/>
            <person name="Young S.K."/>
            <person name="Zeng Q."/>
            <person name="Gargeya S."/>
            <person name="Fitzgerald M."/>
            <person name="Haas B."/>
            <person name="Abouelleil A."/>
            <person name="Alvarado L."/>
            <person name="Arachchi H.M."/>
            <person name="Berlin A.M."/>
            <person name="Chapman S.B."/>
            <person name="Dewar J."/>
            <person name="Goldberg J."/>
            <person name="Griggs A."/>
            <person name="Gujja S."/>
            <person name="Hansen M."/>
            <person name="Howarth C."/>
            <person name="Imamovic A."/>
            <person name="Larimer J."/>
            <person name="McCowan C."/>
            <person name="Murphy C."/>
            <person name="Neiman D."/>
            <person name="Pearson M."/>
            <person name="Priest M."/>
            <person name="Roberts A."/>
            <person name="Saif S."/>
            <person name="Shea T."/>
            <person name="Sisk P."/>
            <person name="Sykes S."/>
            <person name="Wortman J."/>
            <person name="Nusbaum C."/>
            <person name="Birren B."/>
        </authorList>
    </citation>
    <scope>NUCLEOTIDE SEQUENCE [LARGE SCALE GENOMIC DNA]</scope>
    <source>
        <strain evidence="8 9">HuB4-4</strain>
    </source>
</reference>
<dbReference type="Gene3D" id="3.40.50.150">
    <property type="entry name" value="Vaccinia Virus protein VP39"/>
    <property type="match status" value="1"/>
</dbReference>
<dbReference type="GO" id="GO:0032259">
    <property type="term" value="P:methylation"/>
    <property type="evidence" value="ECO:0007669"/>
    <property type="project" value="UniProtKB-KW"/>
</dbReference>
<evidence type="ECO:0000256" key="7">
    <source>
        <dbReference type="RuleBase" id="RU000416"/>
    </source>
</evidence>
<dbReference type="GO" id="GO:0003677">
    <property type="term" value="F:DNA binding"/>
    <property type="evidence" value="ECO:0007669"/>
    <property type="project" value="TreeGrafter"/>
</dbReference>
<dbReference type="InterPro" id="IPR050390">
    <property type="entry name" value="C5-Methyltransferase"/>
</dbReference>
<dbReference type="EC" id="2.1.1.37" evidence="1"/>
<dbReference type="InterPro" id="IPR001525">
    <property type="entry name" value="C5_MeTfrase"/>
</dbReference>
<evidence type="ECO:0000256" key="2">
    <source>
        <dbReference type="ARBA" id="ARBA00022603"/>
    </source>
</evidence>
<dbReference type="PANTHER" id="PTHR10629:SF52">
    <property type="entry name" value="DNA (CYTOSINE-5)-METHYLTRANSFERASE 1"/>
    <property type="match status" value="1"/>
</dbReference>
<keyword evidence="4 6" id="KW-0949">S-adenosyl-L-methionine</keyword>
<dbReference type="Pfam" id="PF00145">
    <property type="entry name" value="DNA_methylase"/>
    <property type="match status" value="1"/>
</dbReference>
<keyword evidence="2 6" id="KW-0489">Methyltransferase</keyword>
<dbReference type="GO" id="GO:0044027">
    <property type="term" value="P:negative regulation of gene expression via chromosomal CpG island methylation"/>
    <property type="evidence" value="ECO:0007669"/>
    <property type="project" value="TreeGrafter"/>
</dbReference>
<evidence type="ECO:0000256" key="1">
    <source>
        <dbReference type="ARBA" id="ARBA00011975"/>
    </source>
</evidence>
<protein>
    <recommendedName>
        <fullName evidence="1">DNA (cytosine-5-)-methyltransferase</fullName>
        <ecNumber evidence="1">2.1.1.37</ecNumber>
    </recommendedName>
</protein>
<evidence type="ECO:0000313" key="9">
    <source>
        <dbReference type="Proteomes" id="UP000014009"/>
    </source>
</evidence>
<evidence type="ECO:0000256" key="3">
    <source>
        <dbReference type="ARBA" id="ARBA00022679"/>
    </source>
</evidence>
<sequence length="364" mass="41745">MKSIPIYSFFSGAGFLDLGFAFSGFNITFTNEISKDISKVYNSGMSSCLDKEASITCNESIENISASDIREMVNNKNQNQFWGVIGGPPCPDFSVGGKNKGHQGENGKLTETFVNLICNTRPNFFVIENVKGLVKTKKHKEFFDRMIDLLEANGYAVDFKVLNSLDLGVPQDRERIFILGVTKTIYKKIFKIEFSGERGWFYWPYYEKYDNAKYKYDWPTTNEFGIDIEKPSSIPQELMAGTYLLDKELENIPNSNEFFNPKSPKFSFIEEGDDKRKSFKRLHRWRYSPTIAYGNNEVHLHPTLERRLSVREALRLQTVPDNYVISEDISLTVKFKAIGNGVPVKMSSLLASNLSYFLKQYLYS</sequence>
<evidence type="ECO:0000256" key="4">
    <source>
        <dbReference type="ARBA" id="ARBA00022691"/>
    </source>
</evidence>